<reference evidence="2 3" key="1">
    <citation type="journal article" date="2019" name="Sci. Rep.">
        <title>Orb-weaving spider Araneus ventricosus genome elucidates the spidroin gene catalogue.</title>
        <authorList>
            <person name="Kono N."/>
            <person name="Nakamura H."/>
            <person name="Ohtoshi R."/>
            <person name="Moran D.A.P."/>
            <person name="Shinohara A."/>
            <person name="Yoshida Y."/>
            <person name="Fujiwara M."/>
            <person name="Mori M."/>
            <person name="Tomita M."/>
            <person name="Arakawa K."/>
        </authorList>
    </citation>
    <scope>NUCLEOTIDE SEQUENCE [LARGE SCALE GENOMIC DNA]</scope>
</reference>
<keyword evidence="3" id="KW-1185">Reference proteome</keyword>
<organism evidence="2 3">
    <name type="scientific">Araneus ventricosus</name>
    <name type="common">Orbweaver spider</name>
    <name type="synonym">Epeira ventricosa</name>
    <dbReference type="NCBI Taxonomy" id="182803"/>
    <lineage>
        <taxon>Eukaryota</taxon>
        <taxon>Metazoa</taxon>
        <taxon>Ecdysozoa</taxon>
        <taxon>Arthropoda</taxon>
        <taxon>Chelicerata</taxon>
        <taxon>Arachnida</taxon>
        <taxon>Araneae</taxon>
        <taxon>Araneomorphae</taxon>
        <taxon>Entelegynae</taxon>
        <taxon>Araneoidea</taxon>
        <taxon>Araneidae</taxon>
        <taxon>Araneus</taxon>
    </lineage>
</organism>
<dbReference type="EMBL" id="BGPR01044267">
    <property type="protein sequence ID" value="GBO20997.1"/>
    <property type="molecule type" value="Genomic_DNA"/>
</dbReference>
<dbReference type="Proteomes" id="UP000499080">
    <property type="component" value="Unassembled WGS sequence"/>
</dbReference>
<evidence type="ECO:0000313" key="3">
    <source>
        <dbReference type="Proteomes" id="UP000499080"/>
    </source>
</evidence>
<comment type="caution">
    <text evidence="2">The sequence shown here is derived from an EMBL/GenBank/DDBJ whole genome shotgun (WGS) entry which is preliminary data.</text>
</comment>
<dbReference type="AlphaFoldDB" id="A0A4Y2VGG6"/>
<protein>
    <submittedName>
        <fullName evidence="2">Uncharacterized protein</fullName>
    </submittedName>
</protein>
<evidence type="ECO:0000313" key="2">
    <source>
        <dbReference type="EMBL" id="GBO22827.1"/>
    </source>
</evidence>
<sequence length="109" mass="12550">MEASCKSYSWSLPPLELLLLPLFPLLKLDFRPDFARESHSLSLTRLHFVVFAFVREPRSPSPRSYFSFMIQPAKWKTNEVENPNFSPDYADSHQTFALTTGGFVAKHSK</sequence>
<evidence type="ECO:0000313" key="1">
    <source>
        <dbReference type="EMBL" id="GBO20997.1"/>
    </source>
</evidence>
<proteinExistence type="predicted"/>
<dbReference type="EMBL" id="BGPR01045903">
    <property type="protein sequence ID" value="GBO22827.1"/>
    <property type="molecule type" value="Genomic_DNA"/>
</dbReference>
<gene>
    <name evidence="1" type="ORF">AVEN_116105_1</name>
    <name evidence="2" type="ORF">AVEN_74057_1</name>
</gene>
<name>A0A4Y2VGG6_ARAVE</name>
<accession>A0A4Y2VGG6</accession>